<accession>A0A835PSU0</accession>
<comment type="caution">
    <text evidence="4">The sequence shown here is derived from an EMBL/GenBank/DDBJ whole genome shotgun (WGS) entry which is preliminary data.</text>
</comment>
<name>A0A835PSU0_VANPL</name>
<dbReference type="PANTHER" id="PTHR43281:SF6">
    <property type="entry name" value="HETERODIMERIC GERANYLGERANYL PYROPHOSPHATE SYNTHASE SMALL SUBUNIT, CHLOROPLASTIC-LIKE"/>
    <property type="match status" value="1"/>
</dbReference>
<evidence type="ECO:0000313" key="4">
    <source>
        <dbReference type="EMBL" id="KAG0459034.1"/>
    </source>
</evidence>
<organism evidence="4 5">
    <name type="scientific">Vanilla planifolia</name>
    <name type="common">Vanilla</name>
    <dbReference type="NCBI Taxonomy" id="51239"/>
    <lineage>
        <taxon>Eukaryota</taxon>
        <taxon>Viridiplantae</taxon>
        <taxon>Streptophyta</taxon>
        <taxon>Embryophyta</taxon>
        <taxon>Tracheophyta</taxon>
        <taxon>Spermatophyta</taxon>
        <taxon>Magnoliopsida</taxon>
        <taxon>Liliopsida</taxon>
        <taxon>Asparagales</taxon>
        <taxon>Orchidaceae</taxon>
        <taxon>Vanilloideae</taxon>
        <taxon>Vanilleae</taxon>
        <taxon>Vanilla</taxon>
    </lineage>
</organism>
<keyword evidence="2" id="KW-0479">Metal-binding</keyword>
<proteinExistence type="predicted"/>
<keyword evidence="3" id="KW-0460">Magnesium</keyword>
<evidence type="ECO:0000256" key="3">
    <source>
        <dbReference type="ARBA" id="ARBA00022842"/>
    </source>
</evidence>
<dbReference type="Proteomes" id="UP000639772">
    <property type="component" value="Chromosome 12"/>
</dbReference>
<dbReference type="Gene3D" id="1.10.600.10">
    <property type="entry name" value="Farnesyl Diphosphate Synthase"/>
    <property type="match status" value="1"/>
</dbReference>
<dbReference type="InterPro" id="IPR008949">
    <property type="entry name" value="Isoprenoid_synthase_dom_sf"/>
</dbReference>
<comment type="cofactor">
    <cofactor evidence="1">
        <name>Mg(2+)</name>
        <dbReference type="ChEBI" id="CHEBI:18420"/>
    </cofactor>
</comment>
<dbReference type="AlphaFoldDB" id="A0A835PSU0"/>
<evidence type="ECO:0000256" key="2">
    <source>
        <dbReference type="ARBA" id="ARBA00022723"/>
    </source>
</evidence>
<sequence length="266" mass="28010">MALSLSHAVFCSATMKLPRISPSFHRRKPASNIVAMSSLPQPSLSTADADVASHLLRHIRSPSPSIISNVQGFLSATPPTIAPALCLAACALVRSSPQVALDTACALHLAHVHSAVISRRHLTGLSSPVELMTSDGLMALVYEMITRSEADAGRLQRVVVEVAGAVASIMAEVAEGAEKEDGRLPACGAACGAILGGGTEEEVERTRRMGMHMGRAHASAMRCGVAAAADGLGMVELELEWFDGDIADHVKDFLRTKMSFPHDVTI</sequence>
<evidence type="ECO:0000313" key="5">
    <source>
        <dbReference type="Proteomes" id="UP000639772"/>
    </source>
</evidence>
<evidence type="ECO:0000256" key="1">
    <source>
        <dbReference type="ARBA" id="ARBA00001946"/>
    </source>
</evidence>
<protein>
    <submittedName>
        <fullName evidence="4">Uncharacterized protein</fullName>
    </submittedName>
</protein>
<dbReference type="GO" id="GO:0046872">
    <property type="term" value="F:metal ion binding"/>
    <property type="evidence" value="ECO:0007669"/>
    <property type="project" value="UniProtKB-KW"/>
</dbReference>
<dbReference type="EMBL" id="JADCNM010000012">
    <property type="protein sequence ID" value="KAG0459034.1"/>
    <property type="molecule type" value="Genomic_DNA"/>
</dbReference>
<gene>
    <name evidence="4" type="ORF">HPP92_022162</name>
</gene>
<reference evidence="4 5" key="1">
    <citation type="journal article" date="2020" name="Nat. Food">
        <title>A phased Vanilla planifolia genome enables genetic improvement of flavour and production.</title>
        <authorList>
            <person name="Hasing T."/>
            <person name="Tang H."/>
            <person name="Brym M."/>
            <person name="Khazi F."/>
            <person name="Huang T."/>
            <person name="Chambers A.H."/>
        </authorList>
    </citation>
    <scope>NUCLEOTIDE SEQUENCE [LARGE SCALE GENOMIC DNA]</scope>
    <source>
        <tissue evidence="4">Leaf</tissue>
    </source>
</reference>
<dbReference type="GO" id="GO:0004659">
    <property type="term" value="F:prenyltransferase activity"/>
    <property type="evidence" value="ECO:0007669"/>
    <property type="project" value="TreeGrafter"/>
</dbReference>
<dbReference type="SUPFAM" id="SSF48576">
    <property type="entry name" value="Terpenoid synthases"/>
    <property type="match status" value="1"/>
</dbReference>
<dbReference type="PANTHER" id="PTHR43281">
    <property type="entry name" value="FARNESYL DIPHOSPHATE SYNTHASE"/>
    <property type="match status" value="1"/>
</dbReference>